<protein>
    <submittedName>
        <fullName evidence="3">Flagellar hook-basal body complex protein FliE</fullName>
    </submittedName>
</protein>
<dbReference type="EMBL" id="MLJW01000210">
    <property type="protein sequence ID" value="OIQ93314.1"/>
    <property type="molecule type" value="Genomic_DNA"/>
</dbReference>
<keyword evidence="3" id="KW-0969">Cilium</keyword>
<sequence length="108" mass="11580">MAIDTRQLDSMLAELRSTSALAGGKSPQAANAAGGADFSQALKSAIDQVSQAQQSAQQMTQDFASGNSNVNLQDVMINLQKANLSFQQMVQVRNKLVSAYQNIMNMQV</sequence>
<dbReference type="Pfam" id="PF02049">
    <property type="entry name" value="FliE"/>
    <property type="match status" value="1"/>
</dbReference>
<organism evidence="3">
    <name type="scientific">mine drainage metagenome</name>
    <dbReference type="NCBI Taxonomy" id="410659"/>
    <lineage>
        <taxon>unclassified sequences</taxon>
        <taxon>metagenomes</taxon>
        <taxon>ecological metagenomes</taxon>
    </lineage>
</organism>
<evidence type="ECO:0000256" key="2">
    <source>
        <dbReference type="ARBA" id="ARBA00023143"/>
    </source>
</evidence>
<accession>A0A1J5RDA4</accession>
<name>A0A1J5RDA4_9ZZZZ</name>
<dbReference type="AlphaFoldDB" id="A0A1J5RDA4"/>
<dbReference type="PANTHER" id="PTHR34653">
    <property type="match status" value="1"/>
</dbReference>
<dbReference type="NCBIfam" id="TIGR00205">
    <property type="entry name" value="fliE"/>
    <property type="match status" value="1"/>
</dbReference>
<dbReference type="GO" id="GO:0005198">
    <property type="term" value="F:structural molecule activity"/>
    <property type="evidence" value="ECO:0007669"/>
    <property type="project" value="InterPro"/>
</dbReference>
<evidence type="ECO:0000256" key="1">
    <source>
        <dbReference type="ARBA" id="ARBA00004117"/>
    </source>
</evidence>
<dbReference type="PANTHER" id="PTHR34653:SF1">
    <property type="entry name" value="FLAGELLAR HOOK-BASAL BODY COMPLEX PROTEIN FLIE"/>
    <property type="match status" value="1"/>
</dbReference>
<dbReference type="HAMAP" id="MF_00724">
    <property type="entry name" value="FliE"/>
    <property type="match status" value="1"/>
</dbReference>
<dbReference type="PRINTS" id="PR01006">
    <property type="entry name" value="FLGHOOKFLIE"/>
</dbReference>
<dbReference type="GO" id="GO:0003774">
    <property type="term" value="F:cytoskeletal motor activity"/>
    <property type="evidence" value="ECO:0007669"/>
    <property type="project" value="InterPro"/>
</dbReference>
<dbReference type="GO" id="GO:0009425">
    <property type="term" value="C:bacterial-type flagellum basal body"/>
    <property type="evidence" value="ECO:0007669"/>
    <property type="project" value="UniProtKB-SubCell"/>
</dbReference>
<keyword evidence="3" id="KW-0282">Flagellum</keyword>
<keyword evidence="3" id="KW-0966">Cell projection</keyword>
<gene>
    <name evidence="3" type="primary">fliE_7</name>
    <name evidence="3" type="ORF">GALL_247360</name>
</gene>
<keyword evidence="2" id="KW-0975">Bacterial flagellum</keyword>
<comment type="caution">
    <text evidence="3">The sequence shown here is derived from an EMBL/GenBank/DDBJ whole genome shotgun (WGS) entry which is preliminary data.</text>
</comment>
<proteinExistence type="inferred from homology"/>
<reference evidence="3" key="1">
    <citation type="submission" date="2016-10" db="EMBL/GenBank/DDBJ databases">
        <title>Sequence of Gallionella enrichment culture.</title>
        <authorList>
            <person name="Poehlein A."/>
            <person name="Muehling M."/>
            <person name="Daniel R."/>
        </authorList>
    </citation>
    <scope>NUCLEOTIDE SEQUENCE</scope>
</reference>
<dbReference type="GO" id="GO:0071973">
    <property type="term" value="P:bacterial-type flagellum-dependent cell motility"/>
    <property type="evidence" value="ECO:0007669"/>
    <property type="project" value="InterPro"/>
</dbReference>
<comment type="subcellular location">
    <subcellularLocation>
        <location evidence="1">Bacterial flagellum basal body</location>
    </subcellularLocation>
</comment>
<evidence type="ECO:0000313" key="3">
    <source>
        <dbReference type="EMBL" id="OIQ93314.1"/>
    </source>
</evidence>
<dbReference type="InterPro" id="IPR001624">
    <property type="entry name" value="FliE"/>
</dbReference>